<evidence type="ECO:0000259" key="2">
    <source>
        <dbReference type="Pfam" id="PF21861"/>
    </source>
</evidence>
<feature type="domain" description="Replication protein RepB C-terminal" evidence="2">
    <location>
        <begin position="137"/>
        <end position="195"/>
    </location>
</feature>
<dbReference type="InterPro" id="IPR002631">
    <property type="entry name" value="Plasmid_rep_OBD"/>
</dbReference>
<dbReference type="InterPro" id="IPR053923">
    <property type="entry name" value="RepB_C"/>
</dbReference>
<dbReference type="Pfam" id="PF01719">
    <property type="entry name" value="Rep_OBD"/>
    <property type="match status" value="1"/>
</dbReference>
<dbReference type="EMBL" id="JF968527">
    <property type="protein sequence ID" value="AEQ67358.1"/>
    <property type="molecule type" value="Genomic_DNA"/>
</dbReference>
<evidence type="ECO:0000313" key="5">
    <source>
        <dbReference type="EMBL" id="CDG34645.1"/>
    </source>
</evidence>
<dbReference type="RefSeq" id="WP_012816703.1">
    <property type="nucleotide sequence ID" value="NC_013345.1"/>
</dbReference>
<dbReference type="Pfam" id="PF21861">
    <property type="entry name" value="RepB_C"/>
    <property type="match status" value="1"/>
</dbReference>
<reference evidence="5" key="4">
    <citation type="submission" date="2013-07" db="EMBL/GenBank/DDBJ databases">
        <authorList>
            <person name="Schwarz S.P."/>
        </authorList>
    </citation>
    <scope>NUCLEOTIDE SEQUENCE</scope>
    <source>
        <strain evidence="5">MRSA37</strain>
        <plasmid evidence="5">pSWS372</plasmid>
    </source>
</reference>
<feature type="domain" description="Plasmid replication protein origin binding" evidence="1">
    <location>
        <begin position="12"/>
        <end position="130"/>
    </location>
</feature>
<dbReference type="AlphaFoldDB" id="D2JBF8"/>
<geneLocation type="plasmid" evidence="5">
    <name>pSWS372</name>
</geneLocation>
<accession>D2JBF8</accession>
<dbReference type="GO" id="GO:0006260">
    <property type="term" value="P:DNA replication"/>
    <property type="evidence" value="ECO:0007669"/>
    <property type="project" value="InterPro"/>
</dbReference>
<gene>
    <name evidence="3" type="primary">repB</name>
    <name evidence="4" type="synonym">repF</name>
    <name evidence="3" type="ORF">SAP085B_001</name>
</gene>
<evidence type="ECO:0000313" key="4">
    <source>
        <dbReference type="EMBL" id="AEQ67358.1"/>
    </source>
</evidence>
<dbReference type="Gene3D" id="3.40.1310.30">
    <property type="match status" value="1"/>
</dbReference>
<name>D2JBF8_STAAU</name>
<dbReference type="EMBL" id="GQ900438">
    <property type="protein sequence ID" value="ADA79933.1"/>
    <property type="molecule type" value="Genomic_DNA"/>
</dbReference>
<dbReference type="SMR" id="D2JBF8"/>
<sequence length="199" mass="23752">MSENVIKETENKKNSRGRNWTFVLYPESAKAEWLEYLKELHIQFVVSPLHDRDTDTEGRMKKEHYHILVMYEGNKSYEQIKIITEELNATIPQIAGSVKGLVRYMLHMDDPNKFKYQKEDMIVYGGVDVDELLKKTTTDRYKLIKEMIEFIDEQGIVEFKSLMDYAMKFKFDDWFPLLCDNSAYVIQEYIKSNRYKSDR</sequence>
<geneLocation type="plasmid" evidence="3">
    <name>SAP085B</name>
</geneLocation>
<organism evidence="3">
    <name type="scientific">Staphylococcus aureus</name>
    <dbReference type="NCBI Taxonomy" id="1280"/>
    <lineage>
        <taxon>Bacteria</taxon>
        <taxon>Bacillati</taxon>
        <taxon>Bacillota</taxon>
        <taxon>Bacilli</taxon>
        <taxon>Bacillales</taxon>
        <taxon>Staphylococcaceae</taxon>
        <taxon>Staphylococcus</taxon>
    </lineage>
</organism>
<reference evidence="3" key="2">
    <citation type="submission" date="2009-12" db="EMBL/GenBank/DDBJ databases">
        <authorList>
            <person name="Summers A.O."/>
            <person name="Shearer J."/>
            <person name="Wireman J."/>
        </authorList>
    </citation>
    <scope>NUCLEOTIDE SEQUENCE</scope>
    <source>
        <strain evidence="3">SK1396</strain>
        <plasmid evidence="3">SAP085B</plasmid>
    </source>
</reference>
<reference evidence="4" key="3">
    <citation type="submission" date="2011-05" db="EMBL/GenBank/DDBJ databases">
        <title>Structural alterations conferring constitutive expression of diverse erm(C) depend on the gene sequence that is linked to replicon types in staphylococci plasmids.</title>
        <authorList>
            <person name="de Vries L.E."/>
            <person name="Christensen H."/>
            <person name="Agersoe Y."/>
        </authorList>
    </citation>
    <scope>NUCLEOTIDE SEQUENCE</scope>
    <source>
        <strain evidence="4">7512986-1</strain>
        <plasmid evidence="4">unnamed</plasmid>
    </source>
</reference>
<reference evidence="3" key="1">
    <citation type="submission" date="2009-08" db="EMBL/GenBank/DDBJ databases">
        <authorList>
            <person name="Gill J."/>
            <person name="Borman J."/>
            <person name="Shetty J."/>
            <person name="Hostetler J."/>
            <person name="Durkin S."/>
            <person name="Montgomery B."/>
        </authorList>
    </citation>
    <scope>NUCLEOTIDE SEQUENCE</scope>
    <source>
        <strain evidence="3">SK1396</strain>
        <plasmid evidence="3">SAP085B</plasmid>
    </source>
</reference>
<protein>
    <submittedName>
        <fullName evidence="4">RepF</fullName>
    </submittedName>
    <submittedName>
        <fullName evidence="3 5">Replication protein</fullName>
    </submittedName>
</protein>
<evidence type="ECO:0000313" key="3">
    <source>
        <dbReference type="EMBL" id="ADA79933.1"/>
    </source>
</evidence>
<proteinExistence type="predicted"/>
<evidence type="ECO:0000259" key="1">
    <source>
        <dbReference type="Pfam" id="PF01719"/>
    </source>
</evidence>
<dbReference type="EMBL" id="HG380318">
    <property type="protein sequence ID" value="CDG34645.1"/>
    <property type="molecule type" value="Genomic_DNA"/>
</dbReference>
<dbReference type="GO" id="GO:0003677">
    <property type="term" value="F:DNA binding"/>
    <property type="evidence" value="ECO:0007669"/>
    <property type="project" value="InterPro"/>
</dbReference>
<geneLocation type="plasmid" evidence="4">
    <name>unnamed</name>
</geneLocation>
<keyword evidence="3" id="KW-0614">Plasmid</keyword>
<dbReference type="GO" id="GO:0005727">
    <property type="term" value="C:extrachromosomal circular DNA"/>
    <property type="evidence" value="ECO:0007669"/>
    <property type="project" value="InterPro"/>
</dbReference>
<reference evidence="5" key="5">
    <citation type="journal article" date="2014" name="Vet. Microbiol.">
        <title>Two different erm(C)-carrying plasmids in the same methicillin-resistant Staphylococcus aureus CC398 isolate from a broiler farm.</title>
        <authorList>
            <person name="Wendlandt S."/>
            <person name="Kadlec K."/>
            <person name="Fessler A.T."/>
            <person name="van Duijkeren E."/>
            <person name="Schwarz S."/>
        </authorList>
    </citation>
    <scope>NUCLEOTIDE SEQUENCE [LARGE SCALE GENOMIC DNA]</scope>
    <source>
        <strain evidence="5">MRSA37</strain>
        <plasmid evidence="5">pSWS372</plasmid>
    </source>
</reference>
<dbReference type="GO" id="GO:0003916">
    <property type="term" value="F:DNA topoisomerase activity"/>
    <property type="evidence" value="ECO:0007669"/>
    <property type="project" value="InterPro"/>
</dbReference>